<sequence length="150" mass="17298">MHRITHSVSIEARYTTSLCWEKHVHQFCRPVIPCLLYLVLTSNRGYSPSNAVAVPRRVTNSLVGTRVERRRYFSNLCLRDELMRLYHTTVPVRQSEVHEKRQRKITSSIRRHFGPAYHVEVFGSTEYGVDGPTSDLDLVVIVGILLTPHI</sequence>
<accession>A0ACC0UAL5</accession>
<gene>
    <name evidence="1" type="ORF">F5148DRAFT_22463</name>
</gene>
<dbReference type="Proteomes" id="UP001207468">
    <property type="component" value="Unassembled WGS sequence"/>
</dbReference>
<reference evidence="1" key="1">
    <citation type="submission" date="2021-03" db="EMBL/GenBank/DDBJ databases">
        <title>Evolutionary priming and transition to the ectomycorrhizal habit in an iconic lineage of mushroom-forming fungi: is preadaptation a requirement?</title>
        <authorList>
            <consortium name="DOE Joint Genome Institute"/>
            <person name="Looney B.P."/>
            <person name="Miyauchi S."/>
            <person name="Morin E."/>
            <person name="Drula E."/>
            <person name="Courty P.E."/>
            <person name="Chicoki N."/>
            <person name="Fauchery L."/>
            <person name="Kohler A."/>
            <person name="Kuo A."/>
            <person name="LaButti K."/>
            <person name="Pangilinan J."/>
            <person name="Lipzen A."/>
            <person name="Riley R."/>
            <person name="Andreopoulos W."/>
            <person name="He G."/>
            <person name="Johnson J."/>
            <person name="Barry K.W."/>
            <person name="Grigoriev I.V."/>
            <person name="Nagy L."/>
            <person name="Hibbett D."/>
            <person name="Henrissat B."/>
            <person name="Matheny P.B."/>
            <person name="Labbe J."/>
            <person name="Martin A.F."/>
        </authorList>
    </citation>
    <scope>NUCLEOTIDE SEQUENCE</scope>
    <source>
        <strain evidence="1">BPL698</strain>
    </source>
</reference>
<proteinExistence type="predicted"/>
<protein>
    <submittedName>
        <fullName evidence="1">Uncharacterized protein</fullName>
    </submittedName>
</protein>
<evidence type="ECO:0000313" key="2">
    <source>
        <dbReference type="Proteomes" id="UP001207468"/>
    </source>
</evidence>
<name>A0ACC0UAL5_9AGAM</name>
<evidence type="ECO:0000313" key="1">
    <source>
        <dbReference type="EMBL" id="KAI9508122.1"/>
    </source>
</evidence>
<dbReference type="EMBL" id="JAGFNK010000100">
    <property type="protein sequence ID" value="KAI9508122.1"/>
    <property type="molecule type" value="Genomic_DNA"/>
</dbReference>
<keyword evidence="2" id="KW-1185">Reference proteome</keyword>
<organism evidence="1 2">
    <name type="scientific">Russula earlei</name>
    <dbReference type="NCBI Taxonomy" id="71964"/>
    <lineage>
        <taxon>Eukaryota</taxon>
        <taxon>Fungi</taxon>
        <taxon>Dikarya</taxon>
        <taxon>Basidiomycota</taxon>
        <taxon>Agaricomycotina</taxon>
        <taxon>Agaricomycetes</taxon>
        <taxon>Russulales</taxon>
        <taxon>Russulaceae</taxon>
        <taxon>Russula</taxon>
    </lineage>
</organism>
<comment type="caution">
    <text evidence="1">The sequence shown here is derived from an EMBL/GenBank/DDBJ whole genome shotgun (WGS) entry which is preliminary data.</text>
</comment>